<evidence type="ECO:0000313" key="1">
    <source>
        <dbReference type="EMBL" id="OEH48033.1"/>
    </source>
</evidence>
<organism evidence="1 2">
    <name type="scientific">Legionella parisiensis</name>
    <dbReference type="NCBI Taxonomy" id="45071"/>
    <lineage>
        <taxon>Bacteria</taxon>
        <taxon>Pseudomonadati</taxon>
        <taxon>Pseudomonadota</taxon>
        <taxon>Gammaproteobacteria</taxon>
        <taxon>Legionellales</taxon>
        <taxon>Legionellaceae</taxon>
        <taxon>Legionella</taxon>
    </lineage>
</organism>
<accession>A0A1E5JUJ1</accession>
<reference evidence="1 2" key="1">
    <citation type="submission" date="2016-02" db="EMBL/GenBank/DDBJ databases">
        <title>Secondary metabolites in Legionella.</title>
        <authorList>
            <person name="Tobias N.J."/>
            <person name="Bode H.B."/>
        </authorList>
    </citation>
    <scope>NUCLEOTIDE SEQUENCE [LARGE SCALE GENOMIC DNA]</scope>
    <source>
        <strain evidence="1 2">DSM 19216</strain>
    </source>
</reference>
<dbReference type="PATRIC" id="fig|45071.6.peg.2011"/>
<protein>
    <submittedName>
        <fullName evidence="1">Uncharacterized protein</fullName>
    </submittedName>
</protein>
<name>A0A1E5JUJ1_9GAMM</name>
<gene>
    <name evidence="1" type="ORF">lpari_00970</name>
</gene>
<dbReference type="EMBL" id="LSOG01000032">
    <property type="protein sequence ID" value="OEH48033.1"/>
    <property type="molecule type" value="Genomic_DNA"/>
</dbReference>
<evidence type="ECO:0000313" key="2">
    <source>
        <dbReference type="Proteomes" id="UP000095229"/>
    </source>
</evidence>
<sequence>MIRISLKGNNVQFTLSDPKEKFIEAKYLENALTREKLLSGIDYSVRRSFEDVYSVDASKFGSLADITKLFKESRLDTMGKQKDLPFFKGPEVPYELTPDTAEKIQNKISELHDINSKIAGQK</sequence>
<proteinExistence type="predicted"/>
<comment type="caution">
    <text evidence="1">The sequence shown here is derived from an EMBL/GenBank/DDBJ whole genome shotgun (WGS) entry which is preliminary data.</text>
</comment>
<keyword evidence="2" id="KW-1185">Reference proteome</keyword>
<dbReference type="Proteomes" id="UP000095229">
    <property type="component" value="Unassembled WGS sequence"/>
</dbReference>
<dbReference type="RefSeq" id="WP_058517711.1">
    <property type="nucleotide sequence ID" value="NZ_CAAAIE010000009.1"/>
</dbReference>
<dbReference type="AlphaFoldDB" id="A0A1E5JUJ1"/>